<accession>A0AAE0T051</accession>
<reference evidence="1" key="3">
    <citation type="submission" date="2023-05" db="EMBL/GenBank/DDBJ databases">
        <authorList>
            <person name="Smith C.H."/>
        </authorList>
    </citation>
    <scope>NUCLEOTIDE SEQUENCE</scope>
    <source>
        <strain evidence="1">CHS0354</strain>
        <tissue evidence="1">Mantle</tissue>
    </source>
</reference>
<dbReference type="EMBL" id="JAEAOA010002205">
    <property type="protein sequence ID" value="KAK3601357.1"/>
    <property type="molecule type" value="Genomic_DNA"/>
</dbReference>
<protein>
    <submittedName>
        <fullName evidence="1">Uncharacterized protein</fullName>
    </submittedName>
</protein>
<dbReference type="Proteomes" id="UP001195483">
    <property type="component" value="Unassembled WGS sequence"/>
</dbReference>
<organism evidence="1 2">
    <name type="scientific">Potamilus streckersoni</name>
    <dbReference type="NCBI Taxonomy" id="2493646"/>
    <lineage>
        <taxon>Eukaryota</taxon>
        <taxon>Metazoa</taxon>
        <taxon>Spiralia</taxon>
        <taxon>Lophotrochozoa</taxon>
        <taxon>Mollusca</taxon>
        <taxon>Bivalvia</taxon>
        <taxon>Autobranchia</taxon>
        <taxon>Heteroconchia</taxon>
        <taxon>Palaeoheterodonta</taxon>
        <taxon>Unionida</taxon>
        <taxon>Unionoidea</taxon>
        <taxon>Unionidae</taxon>
        <taxon>Ambleminae</taxon>
        <taxon>Lampsilini</taxon>
        <taxon>Potamilus</taxon>
    </lineage>
</organism>
<evidence type="ECO:0000313" key="2">
    <source>
        <dbReference type="Proteomes" id="UP001195483"/>
    </source>
</evidence>
<dbReference type="AlphaFoldDB" id="A0AAE0T051"/>
<reference evidence="1" key="2">
    <citation type="journal article" date="2021" name="Genome Biol. Evol.">
        <title>Developing a high-quality reference genome for a parasitic bivalve with doubly uniparental inheritance (Bivalvia: Unionida).</title>
        <authorList>
            <person name="Smith C.H."/>
        </authorList>
    </citation>
    <scope>NUCLEOTIDE SEQUENCE</scope>
    <source>
        <strain evidence="1">CHS0354</strain>
        <tissue evidence="1">Mantle</tissue>
    </source>
</reference>
<evidence type="ECO:0000313" key="1">
    <source>
        <dbReference type="EMBL" id="KAK3601357.1"/>
    </source>
</evidence>
<comment type="caution">
    <text evidence="1">The sequence shown here is derived from an EMBL/GenBank/DDBJ whole genome shotgun (WGS) entry which is preliminary data.</text>
</comment>
<reference evidence="1" key="1">
    <citation type="journal article" date="2021" name="Genome Biol. Evol.">
        <title>A High-Quality Reference Genome for a Parasitic Bivalve with Doubly Uniparental Inheritance (Bivalvia: Unionida).</title>
        <authorList>
            <person name="Smith C.H."/>
        </authorList>
    </citation>
    <scope>NUCLEOTIDE SEQUENCE</scope>
    <source>
        <strain evidence="1">CHS0354</strain>
    </source>
</reference>
<sequence>MKATLLGRILLYEAVSKLMQMYRSILMTAIVHTMPKAERHSMKARMRQINSPSVHVSVILTTAINGLPRVYITSASARSLVFDDFENNYEVPRQGYEEECDKKNCLDIRYTTPRSVELAKYVKKVVLPQP</sequence>
<gene>
    <name evidence="1" type="ORF">CHS0354_037673</name>
</gene>
<keyword evidence="2" id="KW-1185">Reference proteome</keyword>
<proteinExistence type="predicted"/>
<name>A0AAE0T051_9BIVA</name>